<accession>T2KKU8</accession>
<dbReference type="eggNOG" id="COG3712">
    <property type="taxonomic scope" value="Bacteria"/>
</dbReference>
<dbReference type="GO" id="GO:0016989">
    <property type="term" value="F:sigma factor antagonist activity"/>
    <property type="evidence" value="ECO:0007669"/>
    <property type="project" value="TreeGrafter"/>
</dbReference>
<dbReference type="RefSeq" id="WP_038528016.1">
    <property type="nucleotide sequence ID" value="NZ_HG315671.1"/>
</dbReference>
<evidence type="ECO:0000259" key="2">
    <source>
        <dbReference type="Pfam" id="PF04773"/>
    </source>
</evidence>
<proteinExistence type="predicted"/>
<dbReference type="Gene3D" id="3.55.50.30">
    <property type="match status" value="1"/>
</dbReference>
<dbReference type="Pfam" id="PF04773">
    <property type="entry name" value="FecR"/>
    <property type="match status" value="1"/>
</dbReference>
<evidence type="ECO:0000313" key="4">
    <source>
        <dbReference type="EMBL" id="CDF78634.1"/>
    </source>
</evidence>
<dbReference type="Pfam" id="PF16344">
    <property type="entry name" value="FecR_C"/>
    <property type="match status" value="1"/>
</dbReference>
<dbReference type="OrthoDB" id="649666at2"/>
<sequence>MTFKLIIKKIKKTLNQQESEIFDAWFNESPEHRAYFNKVKVNFNSEIDNFNMNEAWSKIQNSTQEPRFKVNWKYMVAAILIGILVTANFIVKQNDSENFIQESSKISEISIGSNKAILTLNDGSELELKEGNSQALTNASSNGKELIYKCSKKHRSEVIYNYLTIPRGGQYVVKLADNTKVWLNSETKIKYPVEFEEGQVRQVELIYGEAYFEVTSSAVNNGSSFRVLTKGQEIEVLGTEFNVSAYQNEILIYTTLVEGSVSIVTNEKEIKLKPGEQSILDTSDNSIQVQSTETYFVTAWKKGLFAFKNKTLLEIVPILSRWYDVEITIDDENLESVGFKGVLSKNQSIEQILELIKKTNFLKSYEIKGNKIEIKK</sequence>
<protein>
    <submittedName>
        <fullName evidence="4">Anti-sigma factor</fullName>
    </submittedName>
</protein>
<evidence type="ECO:0000259" key="3">
    <source>
        <dbReference type="Pfam" id="PF16344"/>
    </source>
</evidence>
<evidence type="ECO:0000313" key="5">
    <source>
        <dbReference type="Proteomes" id="UP000016160"/>
    </source>
</evidence>
<keyword evidence="1" id="KW-1133">Transmembrane helix</keyword>
<evidence type="ECO:0000256" key="1">
    <source>
        <dbReference type="SAM" id="Phobius"/>
    </source>
</evidence>
<dbReference type="PIRSF" id="PIRSF018266">
    <property type="entry name" value="FecR"/>
    <property type="match status" value="1"/>
</dbReference>
<gene>
    <name evidence="4" type="ORF">BN863_9220</name>
</gene>
<feature type="domain" description="FecR protein" evidence="2">
    <location>
        <begin position="166"/>
        <end position="261"/>
    </location>
</feature>
<keyword evidence="1" id="KW-0472">Membrane</keyword>
<dbReference type="PATRIC" id="fig|1347342.6.peg.932"/>
<keyword evidence="1" id="KW-0812">Transmembrane</keyword>
<feature type="domain" description="Protein FecR C-terminal" evidence="3">
    <location>
        <begin position="305"/>
        <end position="374"/>
    </location>
</feature>
<name>T2KKU8_FORAG</name>
<dbReference type="PANTHER" id="PTHR30273">
    <property type="entry name" value="PERIPLASMIC SIGNAL SENSOR AND SIGMA FACTOR ACTIVATOR FECR-RELATED"/>
    <property type="match status" value="1"/>
</dbReference>
<organism evidence="4 5">
    <name type="scientific">Formosa agariphila (strain DSM 15362 / KCTC 12365 / LMG 23005 / KMM 3901 / M-2Alg 35-1)</name>
    <dbReference type="NCBI Taxonomy" id="1347342"/>
    <lineage>
        <taxon>Bacteria</taxon>
        <taxon>Pseudomonadati</taxon>
        <taxon>Bacteroidota</taxon>
        <taxon>Flavobacteriia</taxon>
        <taxon>Flavobacteriales</taxon>
        <taxon>Flavobacteriaceae</taxon>
        <taxon>Formosa</taxon>
    </lineage>
</organism>
<dbReference type="InterPro" id="IPR012373">
    <property type="entry name" value="Ferrdict_sens_TM"/>
</dbReference>
<dbReference type="STRING" id="1347342.BN863_9220"/>
<dbReference type="InterPro" id="IPR032508">
    <property type="entry name" value="FecR_C"/>
</dbReference>
<dbReference type="PANTHER" id="PTHR30273:SF2">
    <property type="entry name" value="PROTEIN FECR"/>
    <property type="match status" value="1"/>
</dbReference>
<reference evidence="4 5" key="1">
    <citation type="journal article" date="2013" name="Appl. Environ. Microbiol.">
        <title>The genome of the alga-associated marine flavobacterium Formosa agariphila KMM 3901T reveals a broad potential for degradation of algal polysaccharides.</title>
        <authorList>
            <person name="Mann A.J."/>
            <person name="Hahnke R.L."/>
            <person name="Huang S."/>
            <person name="Werner J."/>
            <person name="Xing P."/>
            <person name="Barbeyron T."/>
            <person name="Huettel B."/>
            <person name="Stueber K."/>
            <person name="Reinhardt R."/>
            <person name="Harder J."/>
            <person name="Gloeckner F.O."/>
            <person name="Amann R.I."/>
            <person name="Teeling H."/>
        </authorList>
    </citation>
    <scope>NUCLEOTIDE SEQUENCE [LARGE SCALE GENOMIC DNA]</scope>
    <source>
        <strain evidence="5">DSM 15362 / KCTC 12365 / LMG 23005 / KMM 3901</strain>
    </source>
</reference>
<feature type="transmembrane region" description="Helical" evidence="1">
    <location>
        <begin position="74"/>
        <end position="91"/>
    </location>
</feature>
<keyword evidence="5" id="KW-1185">Reference proteome</keyword>
<dbReference type="Proteomes" id="UP000016160">
    <property type="component" value="Chromosome"/>
</dbReference>
<dbReference type="InterPro" id="IPR006860">
    <property type="entry name" value="FecR"/>
</dbReference>
<dbReference type="HOGENOM" id="CLU_050192_1_0_10"/>
<dbReference type="AlphaFoldDB" id="T2KKU8"/>
<dbReference type="Gene3D" id="2.60.120.1440">
    <property type="match status" value="1"/>
</dbReference>
<dbReference type="EMBL" id="HG315671">
    <property type="protein sequence ID" value="CDF78634.1"/>
    <property type="molecule type" value="Genomic_DNA"/>
</dbReference>